<keyword evidence="5" id="KW-0812">Transmembrane</keyword>
<comment type="caution">
    <text evidence="7">The sequence shown here is derived from an EMBL/GenBank/DDBJ whole genome shotgun (WGS) entry which is preliminary data.</text>
</comment>
<dbReference type="STRING" id="52838.A0A4S8J5C9"/>
<keyword evidence="8" id="KW-1185">Reference proteome</keyword>
<dbReference type="InterPro" id="IPR000330">
    <property type="entry name" value="SNF2_N"/>
</dbReference>
<dbReference type="SUPFAM" id="SSF52540">
    <property type="entry name" value="P-loop containing nucleoside triphosphate hydrolases"/>
    <property type="match status" value="1"/>
</dbReference>
<dbReference type="InterPro" id="IPR027417">
    <property type="entry name" value="P-loop_NTPase"/>
</dbReference>
<evidence type="ECO:0000256" key="2">
    <source>
        <dbReference type="ARBA" id="ARBA00022801"/>
    </source>
</evidence>
<evidence type="ECO:0000256" key="3">
    <source>
        <dbReference type="ARBA" id="ARBA00022840"/>
    </source>
</evidence>
<keyword evidence="2" id="KW-0378">Hydrolase</keyword>
<evidence type="ECO:0000256" key="4">
    <source>
        <dbReference type="SAM" id="MobiDB-lite"/>
    </source>
</evidence>
<reference evidence="7 8" key="1">
    <citation type="journal article" date="2019" name="Nat. Plants">
        <title>Genome sequencing of Musa balbisiana reveals subgenome evolution and function divergence in polyploid bananas.</title>
        <authorList>
            <person name="Yao X."/>
        </authorList>
    </citation>
    <scope>NUCLEOTIDE SEQUENCE [LARGE SCALE GENOMIC DNA]</scope>
    <source>
        <strain evidence="8">cv. DH-PKW</strain>
        <tissue evidence="7">Leaves</tissue>
    </source>
</reference>
<evidence type="ECO:0000256" key="5">
    <source>
        <dbReference type="SAM" id="Phobius"/>
    </source>
</evidence>
<dbReference type="GO" id="GO:0005524">
    <property type="term" value="F:ATP binding"/>
    <property type="evidence" value="ECO:0007669"/>
    <property type="project" value="UniProtKB-KW"/>
</dbReference>
<evidence type="ECO:0000313" key="8">
    <source>
        <dbReference type="Proteomes" id="UP000317650"/>
    </source>
</evidence>
<gene>
    <name evidence="7" type="ORF">C4D60_Mb11t19670</name>
</gene>
<dbReference type="Proteomes" id="UP000317650">
    <property type="component" value="Chromosome 11"/>
</dbReference>
<dbReference type="GO" id="GO:0005634">
    <property type="term" value="C:nucleus"/>
    <property type="evidence" value="ECO:0007669"/>
    <property type="project" value="TreeGrafter"/>
</dbReference>
<dbReference type="EMBL" id="PYDT01000007">
    <property type="protein sequence ID" value="THU56670.1"/>
    <property type="molecule type" value="Genomic_DNA"/>
</dbReference>
<evidence type="ECO:0000313" key="7">
    <source>
        <dbReference type="EMBL" id="THU56670.1"/>
    </source>
</evidence>
<dbReference type="GO" id="GO:0008094">
    <property type="term" value="F:ATP-dependent activity, acting on DNA"/>
    <property type="evidence" value="ECO:0007669"/>
    <property type="project" value="TreeGrafter"/>
</dbReference>
<dbReference type="InterPro" id="IPR038718">
    <property type="entry name" value="SNF2-like_sf"/>
</dbReference>
<dbReference type="InterPro" id="IPR050628">
    <property type="entry name" value="SNF2_RAD54_helicase_TF"/>
</dbReference>
<dbReference type="PANTHER" id="PTHR45626">
    <property type="entry name" value="TRANSCRIPTION TERMINATION FACTOR 2-RELATED"/>
    <property type="match status" value="1"/>
</dbReference>
<feature type="region of interest" description="Disordered" evidence="4">
    <location>
        <begin position="168"/>
        <end position="206"/>
    </location>
</feature>
<evidence type="ECO:0000256" key="1">
    <source>
        <dbReference type="ARBA" id="ARBA00022741"/>
    </source>
</evidence>
<protein>
    <recommendedName>
        <fullName evidence="6">SNF2 N-terminal domain-containing protein</fullName>
    </recommendedName>
</protein>
<keyword evidence="5" id="KW-1133">Transmembrane helix</keyword>
<dbReference type="GO" id="GO:0006281">
    <property type="term" value="P:DNA repair"/>
    <property type="evidence" value="ECO:0007669"/>
    <property type="project" value="TreeGrafter"/>
</dbReference>
<dbReference type="GO" id="GO:0016787">
    <property type="term" value="F:hydrolase activity"/>
    <property type="evidence" value="ECO:0007669"/>
    <property type="project" value="UniProtKB-KW"/>
</dbReference>
<dbReference type="Gene3D" id="3.40.50.10810">
    <property type="entry name" value="Tandem AAA-ATPase domain"/>
    <property type="match status" value="1"/>
</dbReference>
<dbReference type="Pfam" id="PF00176">
    <property type="entry name" value="SNF2-rel_dom"/>
    <property type="match status" value="1"/>
</dbReference>
<name>A0A4S8J5C9_MUSBA</name>
<accession>A0A4S8J5C9</accession>
<feature type="transmembrane region" description="Helical" evidence="5">
    <location>
        <begin position="121"/>
        <end position="143"/>
    </location>
</feature>
<sequence>MFPFQLLNSSNDFMDVYLGIKSSHDCQIGRFKPEWSKCLIPLVGSSIVMIRGRCVFSTVQLSLMQEITLNVSFYIHSSIFTLGDESSWKLGAPSNPDYTVHPLHTLFKLLKIKQFKRVSNIPLLLSFPLRSLINFFIIVFFFFSFTLFARLQLTADFTPEELNKRKRSLNLEGDDEDESTQIAGLRKQQRRGQTYPERSKGEQAISESSLNKLVGAAEIYDLEEAEPPCTLVSDLHPYQKQALYWMRSYDSISKCYADGKRRNTEDNSLVYVMVEILFSLEHSDQEESPSLVKDQNNILADAMGLGKTVMTIALILARPSGERSDDQDTFMKCGKGSKDVQKAKRKFSKIKGGTLIVCPMALLGQWKVKTHHHPFLSMLMKF</sequence>
<feature type="domain" description="SNF2 N-terminal" evidence="6">
    <location>
        <begin position="238"/>
        <end position="373"/>
    </location>
</feature>
<evidence type="ECO:0000259" key="6">
    <source>
        <dbReference type="Pfam" id="PF00176"/>
    </source>
</evidence>
<dbReference type="PANTHER" id="PTHR45626:SF22">
    <property type="entry name" value="DNA REPAIR PROTEIN RAD5"/>
    <property type="match status" value="1"/>
</dbReference>
<organism evidence="7 8">
    <name type="scientific">Musa balbisiana</name>
    <name type="common">Banana</name>
    <dbReference type="NCBI Taxonomy" id="52838"/>
    <lineage>
        <taxon>Eukaryota</taxon>
        <taxon>Viridiplantae</taxon>
        <taxon>Streptophyta</taxon>
        <taxon>Embryophyta</taxon>
        <taxon>Tracheophyta</taxon>
        <taxon>Spermatophyta</taxon>
        <taxon>Magnoliopsida</taxon>
        <taxon>Liliopsida</taxon>
        <taxon>Zingiberales</taxon>
        <taxon>Musaceae</taxon>
        <taxon>Musa</taxon>
    </lineage>
</organism>
<keyword evidence="3" id="KW-0067">ATP-binding</keyword>
<proteinExistence type="predicted"/>
<keyword evidence="1" id="KW-0547">Nucleotide-binding</keyword>
<keyword evidence="5" id="KW-0472">Membrane</keyword>
<dbReference type="AlphaFoldDB" id="A0A4S8J5C9"/>